<reference evidence="1 2" key="1">
    <citation type="journal article" date="2010" name="Nature">
        <title>Genome sequencing and analysis of the model grass Brachypodium distachyon.</title>
        <authorList>
            <consortium name="International Brachypodium Initiative"/>
        </authorList>
    </citation>
    <scope>NUCLEOTIDE SEQUENCE [LARGE SCALE GENOMIC DNA]</scope>
    <source>
        <strain evidence="1 2">Bd21</strain>
    </source>
</reference>
<reference evidence="1" key="2">
    <citation type="submission" date="2017-06" db="EMBL/GenBank/DDBJ databases">
        <title>WGS assembly of Brachypodium distachyon.</title>
        <authorList>
            <consortium name="The International Brachypodium Initiative"/>
            <person name="Lucas S."/>
            <person name="Harmon-Smith M."/>
            <person name="Lail K."/>
            <person name="Tice H."/>
            <person name="Grimwood J."/>
            <person name="Bruce D."/>
            <person name="Barry K."/>
            <person name="Shu S."/>
            <person name="Lindquist E."/>
            <person name="Wang M."/>
            <person name="Pitluck S."/>
            <person name="Vogel J.P."/>
            <person name="Garvin D.F."/>
            <person name="Mockler T.C."/>
            <person name="Schmutz J."/>
            <person name="Rokhsar D."/>
            <person name="Bevan M.W."/>
        </authorList>
    </citation>
    <scope>NUCLEOTIDE SEQUENCE</scope>
    <source>
        <strain evidence="1">Bd21</strain>
    </source>
</reference>
<evidence type="ECO:0000313" key="1">
    <source>
        <dbReference type="EMBL" id="KQJ97163.1"/>
    </source>
</evidence>
<evidence type="ECO:0000313" key="3">
    <source>
        <dbReference type="Proteomes" id="UP000008810"/>
    </source>
</evidence>
<accession>A0A0Q3IA22</accession>
<organism evidence="1">
    <name type="scientific">Brachypodium distachyon</name>
    <name type="common">Purple false brome</name>
    <name type="synonym">Trachynia distachya</name>
    <dbReference type="NCBI Taxonomy" id="15368"/>
    <lineage>
        <taxon>Eukaryota</taxon>
        <taxon>Viridiplantae</taxon>
        <taxon>Streptophyta</taxon>
        <taxon>Embryophyta</taxon>
        <taxon>Tracheophyta</taxon>
        <taxon>Spermatophyta</taxon>
        <taxon>Magnoliopsida</taxon>
        <taxon>Liliopsida</taxon>
        <taxon>Poales</taxon>
        <taxon>Poaceae</taxon>
        <taxon>BOP clade</taxon>
        <taxon>Pooideae</taxon>
        <taxon>Stipodae</taxon>
        <taxon>Brachypodieae</taxon>
        <taxon>Brachypodium</taxon>
    </lineage>
</organism>
<dbReference type="EMBL" id="CM000882">
    <property type="protein sequence ID" value="KQJ97163.1"/>
    <property type="molecule type" value="Genomic_DNA"/>
</dbReference>
<sequence length="49" mass="5746">MDTKVARQVKRLVDWRKVSKKLFEADKLAKGTCIMRTVSSAYCTSPRWR</sequence>
<dbReference type="AlphaFoldDB" id="A0A0Q3IA22"/>
<dbReference type="EnsemblPlants" id="KQJ97163">
    <property type="protein sequence ID" value="KQJ97163"/>
    <property type="gene ID" value="BRADI_3g29125v3"/>
</dbReference>
<dbReference type="Proteomes" id="UP000008810">
    <property type="component" value="Chromosome 3"/>
</dbReference>
<dbReference type="InParanoid" id="A0A0Q3IA22"/>
<dbReference type="Gramene" id="KQJ97163">
    <property type="protein sequence ID" value="KQJ97163"/>
    <property type="gene ID" value="BRADI_3g29125v3"/>
</dbReference>
<evidence type="ECO:0000313" key="2">
    <source>
        <dbReference type="EnsemblPlants" id="KQJ97163"/>
    </source>
</evidence>
<gene>
    <name evidence="1" type="ORF">BRADI_3g29125v3</name>
</gene>
<proteinExistence type="predicted"/>
<reference evidence="2" key="3">
    <citation type="submission" date="2018-08" db="UniProtKB">
        <authorList>
            <consortium name="EnsemblPlants"/>
        </authorList>
    </citation>
    <scope>IDENTIFICATION</scope>
    <source>
        <strain evidence="2">cv. Bd21</strain>
    </source>
</reference>
<protein>
    <submittedName>
        <fullName evidence="1 2">Uncharacterized protein</fullName>
    </submittedName>
</protein>
<name>A0A0Q3IA22_BRADI</name>
<keyword evidence="3" id="KW-1185">Reference proteome</keyword>